<evidence type="ECO:0008006" key="4">
    <source>
        <dbReference type="Google" id="ProtNLM"/>
    </source>
</evidence>
<evidence type="ECO:0000313" key="3">
    <source>
        <dbReference type="Proteomes" id="UP000286576"/>
    </source>
</evidence>
<dbReference type="Proteomes" id="UP000286576">
    <property type="component" value="Unassembled WGS sequence"/>
</dbReference>
<protein>
    <recommendedName>
        <fullName evidence="4">Glycine zipper domain-containing protein</fullName>
    </recommendedName>
</protein>
<reference evidence="2 3" key="1">
    <citation type="submission" date="2018-08" db="EMBL/GenBank/DDBJ databases">
        <title>Erythrobacter zhengii sp.nov., a bacterium isolated from deep-sea sediment.</title>
        <authorList>
            <person name="Fang C."/>
            <person name="Wu Y.-H."/>
            <person name="Sun C."/>
            <person name="Wang H."/>
            <person name="Cheng H."/>
            <person name="Meng F.-X."/>
            <person name="Wang C.-S."/>
            <person name="Xu X.-W."/>
        </authorList>
    </citation>
    <scope>NUCLEOTIDE SEQUENCE [LARGE SCALE GENOMIC DNA]</scope>
    <source>
        <strain evidence="2 3">V18</strain>
    </source>
</reference>
<feature type="chain" id="PRO_5019585715" description="Glycine zipper domain-containing protein" evidence="1">
    <location>
        <begin position="23"/>
        <end position="96"/>
    </location>
</feature>
<name>A0A418NW78_9SPHN</name>
<dbReference type="EMBL" id="QXFL01000001">
    <property type="protein sequence ID" value="RIV88852.1"/>
    <property type="molecule type" value="Genomic_DNA"/>
</dbReference>
<dbReference type="RefSeq" id="WP_119584129.1">
    <property type="nucleotide sequence ID" value="NZ_CAWODQ010000001.1"/>
</dbReference>
<evidence type="ECO:0000256" key="1">
    <source>
        <dbReference type="SAM" id="SignalP"/>
    </source>
</evidence>
<keyword evidence="1" id="KW-0732">Signal</keyword>
<sequence>MNTKLLLAPALVASTMGLGACADNYAVEGGLAGAAAGAAGAALLGGDIETYALAGAAIGGVIGYASDKNDECDGYYGDGRYVDDDCRGYDGYQRYW</sequence>
<feature type="signal peptide" evidence="1">
    <location>
        <begin position="1"/>
        <end position="22"/>
    </location>
</feature>
<comment type="caution">
    <text evidence="2">The sequence shown here is derived from an EMBL/GenBank/DDBJ whole genome shotgun (WGS) entry which is preliminary data.</text>
</comment>
<accession>A0A418NW78</accession>
<keyword evidence="3" id="KW-1185">Reference proteome</keyword>
<dbReference type="AlphaFoldDB" id="A0A418NW78"/>
<dbReference type="PROSITE" id="PS51257">
    <property type="entry name" value="PROKAR_LIPOPROTEIN"/>
    <property type="match status" value="1"/>
</dbReference>
<evidence type="ECO:0000313" key="2">
    <source>
        <dbReference type="EMBL" id="RIV88852.1"/>
    </source>
</evidence>
<gene>
    <name evidence="2" type="ORF">D2V07_00805</name>
</gene>
<proteinExistence type="predicted"/>
<organism evidence="2 3">
    <name type="scientific">Aurantiacibacter zhengii</name>
    <dbReference type="NCBI Taxonomy" id="2307003"/>
    <lineage>
        <taxon>Bacteria</taxon>
        <taxon>Pseudomonadati</taxon>
        <taxon>Pseudomonadota</taxon>
        <taxon>Alphaproteobacteria</taxon>
        <taxon>Sphingomonadales</taxon>
        <taxon>Erythrobacteraceae</taxon>
        <taxon>Aurantiacibacter</taxon>
    </lineage>
</organism>